<gene>
    <name evidence="1" type="ORF">HMPREF1051_0803</name>
</gene>
<dbReference type="Proteomes" id="UP000004473">
    <property type="component" value="Unassembled WGS sequence"/>
</dbReference>
<evidence type="ECO:0000313" key="2">
    <source>
        <dbReference type="Proteomes" id="UP000004473"/>
    </source>
</evidence>
<sequence>MNYFNMVAIMFASIHMRASRGENTYSDVWEYFEIKWISMACILVGKAKAIDVLCLSWLSTHSNVV</sequence>
<evidence type="ECO:0000313" key="1">
    <source>
        <dbReference type="EMBL" id="EIG29686.1"/>
    </source>
</evidence>
<organism evidence="1 2">
    <name type="scientific">Neisseria sicca VK64</name>
    <dbReference type="NCBI Taxonomy" id="1095748"/>
    <lineage>
        <taxon>Bacteria</taxon>
        <taxon>Pseudomonadati</taxon>
        <taxon>Pseudomonadota</taxon>
        <taxon>Betaproteobacteria</taxon>
        <taxon>Neisseriales</taxon>
        <taxon>Neisseriaceae</taxon>
        <taxon>Neisseria</taxon>
    </lineage>
</organism>
<accession>I2NV25</accession>
<proteinExistence type="predicted"/>
<dbReference type="EMBL" id="AJMT01000053">
    <property type="protein sequence ID" value="EIG29686.1"/>
    <property type="molecule type" value="Genomic_DNA"/>
</dbReference>
<name>I2NV25_NEISI</name>
<protein>
    <submittedName>
        <fullName evidence="1">Uncharacterized protein</fullName>
    </submittedName>
</protein>
<reference evidence="1 2" key="1">
    <citation type="submission" date="2012-04" db="EMBL/GenBank/DDBJ databases">
        <authorList>
            <person name="Harkins D.M."/>
            <person name="Madupu R."/>
            <person name="Durkin A.S."/>
            <person name="Torralba M."/>
            <person name="Methe B."/>
            <person name="Sutton G.G."/>
            <person name="Nelson K.E."/>
        </authorList>
    </citation>
    <scope>NUCLEOTIDE SEQUENCE [LARGE SCALE GENOMIC DNA]</scope>
    <source>
        <strain evidence="1 2">VK64</strain>
    </source>
</reference>
<dbReference type="AlphaFoldDB" id="I2NV25"/>
<comment type="caution">
    <text evidence="1">The sequence shown here is derived from an EMBL/GenBank/DDBJ whole genome shotgun (WGS) entry which is preliminary data.</text>
</comment>